<evidence type="ECO:0000256" key="2">
    <source>
        <dbReference type="ARBA" id="ARBA00023267"/>
    </source>
</evidence>
<keyword evidence="6" id="KW-1185">Reference proteome</keyword>
<dbReference type="SUPFAM" id="SSF55681">
    <property type="entry name" value="Class II aaRS and biotin synthetases"/>
    <property type="match status" value="1"/>
</dbReference>
<gene>
    <name evidence="5" type="ORF">GCM10022197_29100</name>
</gene>
<protein>
    <recommendedName>
        <fullName evidence="3">biotin--[biotin carboxyl-carrier protein] ligase</fullName>
        <ecNumber evidence="3">6.3.4.15</ecNumber>
    </recommendedName>
</protein>
<dbReference type="Gene3D" id="3.30.930.10">
    <property type="entry name" value="Bira Bifunctional Protein, Domain 2"/>
    <property type="match status" value="1"/>
</dbReference>
<dbReference type="EMBL" id="BAAAYR010000004">
    <property type="protein sequence ID" value="GAA3570829.1"/>
    <property type="molecule type" value="Genomic_DNA"/>
</dbReference>
<dbReference type="Pfam" id="PF02237">
    <property type="entry name" value="BPL_C"/>
    <property type="match status" value="1"/>
</dbReference>
<evidence type="ECO:0000313" key="5">
    <source>
        <dbReference type="EMBL" id="GAA3570829.1"/>
    </source>
</evidence>
<dbReference type="PANTHER" id="PTHR12835:SF5">
    <property type="entry name" value="BIOTIN--PROTEIN LIGASE"/>
    <property type="match status" value="1"/>
</dbReference>
<organism evidence="5 6">
    <name type="scientific">Microlunatus spumicola</name>
    <dbReference type="NCBI Taxonomy" id="81499"/>
    <lineage>
        <taxon>Bacteria</taxon>
        <taxon>Bacillati</taxon>
        <taxon>Actinomycetota</taxon>
        <taxon>Actinomycetes</taxon>
        <taxon>Propionibacteriales</taxon>
        <taxon>Propionibacteriaceae</taxon>
        <taxon>Microlunatus</taxon>
    </lineage>
</organism>
<dbReference type="NCBIfam" id="TIGR00121">
    <property type="entry name" value="birA_ligase"/>
    <property type="match status" value="1"/>
</dbReference>
<dbReference type="InterPro" id="IPR003142">
    <property type="entry name" value="BPL_C"/>
</dbReference>
<dbReference type="Gene3D" id="2.30.30.100">
    <property type="match status" value="1"/>
</dbReference>
<keyword evidence="1 5" id="KW-0436">Ligase</keyword>
<sequence length="280" mass="29280">MPDPAARADDPIERATLLAELVDVESLWSAIDVVDETGSTNADLAAAARAGAPAGSVLLADHQSAGRGRLGRTWTAPPGTSIAMSVLVRPAVPADRWTWLPLLAGLAVSDGIRQEADLPADLKWPNDVLVLGRKVSGILAERVETPDGPAVVIGMGLNVHLTTEQLPVPTATSLAIVLDELGLGAFPLHRTSIVSTTLRSLERILARWEEVAAVPGLNGDGLALAYRERCATIGREVRVDLSDGTSVVGVAVDVDGSGRLVVENADGRRTFGAGDVVHLR</sequence>
<name>A0ABP6XRF1_9ACTN</name>
<proteinExistence type="predicted"/>
<evidence type="ECO:0000259" key="4">
    <source>
        <dbReference type="PROSITE" id="PS51733"/>
    </source>
</evidence>
<dbReference type="InterPro" id="IPR004408">
    <property type="entry name" value="Biotin_CoA_COase_ligase"/>
</dbReference>
<dbReference type="PROSITE" id="PS51733">
    <property type="entry name" value="BPL_LPL_CATALYTIC"/>
    <property type="match status" value="1"/>
</dbReference>
<keyword evidence="2" id="KW-0092">Biotin</keyword>
<accession>A0ABP6XRF1</accession>
<evidence type="ECO:0000256" key="3">
    <source>
        <dbReference type="ARBA" id="ARBA00024227"/>
    </source>
</evidence>
<evidence type="ECO:0000256" key="1">
    <source>
        <dbReference type="ARBA" id="ARBA00022598"/>
    </source>
</evidence>
<dbReference type="EC" id="6.3.4.15" evidence="3"/>
<reference evidence="6" key="1">
    <citation type="journal article" date="2019" name="Int. J. Syst. Evol. Microbiol.">
        <title>The Global Catalogue of Microorganisms (GCM) 10K type strain sequencing project: providing services to taxonomists for standard genome sequencing and annotation.</title>
        <authorList>
            <consortium name="The Broad Institute Genomics Platform"/>
            <consortium name="The Broad Institute Genome Sequencing Center for Infectious Disease"/>
            <person name="Wu L."/>
            <person name="Ma J."/>
        </authorList>
    </citation>
    <scope>NUCLEOTIDE SEQUENCE [LARGE SCALE GENOMIC DNA]</scope>
    <source>
        <strain evidence="6">JCM 16540</strain>
    </source>
</reference>
<dbReference type="PANTHER" id="PTHR12835">
    <property type="entry name" value="BIOTIN PROTEIN LIGASE"/>
    <property type="match status" value="1"/>
</dbReference>
<dbReference type="RefSeq" id="WP_204913349.1">
    <property type="nucleotide sequence ID" value="NZ_BAAAYR010000004.1"/>
</dbReference>
<dbReference type="Proteomes" id="UP001500767">
    <property type="component" value="Unassembled WGS sequence"/>
</dbReference>
<dbReference type="InterPro" id="IPR004143">
    <property type="entry name" value="BPL_LPL_catalytic"/>
</dbReference>
<dbReference type="InterPro" id="IPR045864">
    <property type="entry name" value="aa-tRNA-synth_II/BPL/LPL"/>
</dbReference>
<dbReference type="CDD" id="cd16442">
    <property type="entry name" value="BPL"/>
    <property type="match status" value="1"/>
</dbReference>
<feature type="domain" description="BPL/LPL catalytic" evidence="4">
    <location>
        <begin position="29"/>
        <end position="209"/>
    </location>
</feature>
<dbReference type="GO" id="GO:0016874">
    <property type="term" value="F:ligase activity"/>
    <property type="evidence" value="ECO:0007669"/>
    <property type="project" value="UniProtKB-KW"/>
</dbReference>
<dbReference type="Pfam" id="PF03099">
    <property type="entry name" value="BPL_LplA_LipB"/>
    <property type="match status" value="1"/>
</dbReference>
<comment type="caution">
    <text evidence="5">The sequence shown here is derived from an EMBL/GenBank/DDBJ whole genome shotgun (WGS) entry which is preliminary data.</text>
</comment>
<evidence type="ECO:0000313" key="6">
    <source>
        <dbReference type="Proteomes" id="UP001500767"/>
    </source>
</evidence>